<organism evidence="3 4">
    <name type="scientific">Hondaea fermentalgiana</name>
    <dbReference type="NCBI Taxonomy" id="2315210"/>
    <lineage>
        <taxon>Eukaryota</taxon>
        <taxon>Sar</taxon>
        <taxon>Stramenopiles</taxon>
        <taxon>Bigyra</taxon>
        <taxon>Labyrinthulomycetes</taxon>
        <taxon>Thraustochytrida</taxon>
        <taxon>Thraustochytriidae</taxon>
        <taxon>Hondaea</taxon>
    </lineage>
</organism>
<feature type="transmembrane region" description="Helical" evidence="2">
    <location>
        <begin position="369"/>
        <end position="391"/>
    </location>
</feature>
<keyword evidence="4" id="KW-1185">Reference proteome</keyword>
<accession>A0A2R5GSU5</accession>
<keyword evidence="2" id="KW-1133">Transmembrane helix</keyword>
<evidence type="ECO:0000256" key="1">
    <source>
        <dbReference type="SAM" id="MobiDB-lite"/>
    </source>
</evidence>
<dbReference type="InParanoid" id="A0A2R5GSU5"/>
<evidence type="ECO:0000313" key="3">
    <source>
        <dbReference type="EMBL" id="GBG33946.1"/>
    </source>
</evidence>
<feature type="transmembrane region" description="Helical" evidence="2">
    <location>
        <begin position="284"/>
        <end position="304"/>
    </location>
</feature>
<feature type="transmembrane region" description="Helical" evidence="2">
    <location>
        <begin position="145"/>
        <end position="165"/>
    </location>
</feature>
<keyword evidence="2" id="KW-0472">Membrane</keyword>
<evidence type="ECO:0000313" key="4">
    <source>
        <dbReference type="Proteomes" id="UP000241890"/>
    </source>
</evidence>
<keyword evidence="2" id="KW-0812">Transmembrane</keyword>
<comment type="caution">
    <text evidence="3">The sequence shown here is derived from an EMBL/GenBank/DDBJ whole genome shotgun (WGS) entry which is preliminary data.</text>
</comment>
<evidence type="ECO:0008006" key="5">
    <source>
        <dbReference type="Google" id="ProtNLM"/>
    </source>
</evidence>
<name>A0A2R5GSU5_9STRA</name>
<sequence length="499" mass="54150">MSNIDHGTSATEAPQAGEEETSAHVPEPRRVRFVFPEIRPTLVDPSRTLARVLGHPNFAIRHTKTKPFKSVLVLVCLIGFVVARFLEQHRAALAMQLPALYLLCFCFVGIFVVFAVAISTGHISVSPGEGNIVDQGGIEDGKSNLSAVAASFGTNAAIFLFKFAYSVHMRPHQLSMAAAPMRSVEMDHRELQALHAKLQDLRSRVANGAEAPDSAHAVARGTIVVPDQGKSAATNAGHQVTAMVSLMAPVPLFRRRPTLLTMSFVSHALTLVGLTGRLDDHLSWVYGVVLGINVICAVATLGSVNRDVGRLLLQHFEIRFLLLALTSTCVTLTMVLPLRRWFLVPADSLIATSSVFTDASPLMLAHSRTLVGCVLSNLVLFVGCMVLLYSWKSLAPNMFDGGHPIEWVVGTFRASPHQLALSSLWILFVFHVKYLYHAIARPTRCLVLEAPIALLKLSKTDFEALCVLYDDALHKAVNRSAASSTQNPAANSSTPSNKS</sequence>
<feature type="transmembrane region" description="Helical" evidence="2">
    <location>
        <begin position="316"/>
        <end position="335"/>
    </location>
</feature>
<dbReference type="AlphaFoldDB" id="A0A2R5GSU5"/>
<feature type="transmembrane region" description="Helical" evidence="2">
    <location>
        <begin position="99"/>
        <end position="125"/>
    </location>
</feature>
<dbReference type="EMBL" id="BEYU01000174">
    <property type="protein sequence ID" value="GBG33946.1"/>
    <property type="molecule type" value="Genomic_DNA"/>
</dbReference>
<feature type="transmembrane region" description="Helical" evidence="2">
    <location>
        <begin position="259"/>
        <end position="278"/>
    </location>
</feature>
<feature type="transmembrane region" description="Helical" evidence="2">
    <location>
        <begin position="68"/>
        <end position="87"/>
    </location>
</feature>
<gene>
    <name evidence="3" type="ORF">FCC1311_101692</name>
</gene>
<proteinExistence type="predicted"/>
<reference evidence="3 4" key="1">
    <citation type="submission" date="2017-12" db="EMBL/GenBank/DDBJ databases">
        <title>Sequencing, de novo assembly and annotation of complete genome of a new Thraustochytrid species, strain FCC1311.</title>
        <authorList>
            <person name="Sedici K."/>
            <person name="Godart F."/>
            <person name="Aiese Cigliano R."/>
            <person name="Sanseverino W."/>
            <person name="Barakat M."/>
            <person name="Ortet P."/>
            <person name="Marechal E."/>
            <person name="Cagnac O."/>
            <person name="Amato A."/>
        </authorList>
    </citation>
    <scope>NUCLEOTIDE SEQUENCE [LARGE SCALE GENOMIC DNA]</scope>
</reference>
<feature type="compositionally biased region" description="Polar residues" evidence="1">
    <location>
        <begin position="1"/>
        <end position="12"/>
    </location>
</feature>
<evidence type="ECO:0000256" key="2">
    <source>
        <dbReference type="SAM" id="Phobius"/>
    </source>
</evidence>
<dbReference type="Proteomes" id="UP000241890">
    <property type="component" value="Unassembled WGS sequence"/>
</dbReference>
<protein>
    <recommendedName>
        <fullName evidence="5">Transmembrane protein</fullName>
    </recommendedName>
</protein>
<feature type="region of interest" description="Disordered" evidence="1">
    <location>
        <begin position="1"/>
        <end position="24"/>
    </location>
</feature>